<organism evidence="1 2">
    <name type="scientific">[Myrmecia] bisecta</name>
    <dbReference type="NCBI Taxonomy" id="41462"/>
    <lineage>
        <taxon>Eukaryota</taxon>
        <taxon>Viridiplantae</taxon>
        <taxon>Chlorophyta</taxon>
        <taxon>core chlorophytes</taxon>
        <taxon>Trebouxiophyceae</taxon>
        <taxon>Trebouxiales</taxon>
        <taxon>Trebouxiaceae</taxon>
        <taxon>Myrmecia</taxon>
    </lineage>
</organism>
<proteinExistence type="predicted"/>
<evidence type="ECO:0000313" key="1">
    <source>
        <dbReference type="EMBL" id="KAK9806772.1"/>
    </source>
</evidence>
<dbReference type="AlphaFoldDB" id="A0AAW1PF80"/>
<dbReference type="Proteomes" id="UP001489004">
    <property type="component" value="Unassembled WGS sequence"/>
</dbReference>
<protein>
    <submittedName>
        <fullName evidence="1">Uncharacterized protein</fullName>
    </submittedName>
</protein>
<keyword evidence="2" id="KW-1185">Reference proteome</keyword>
<comment type="caution">
    <text evidence="1">The sequence shown here is derived from an EMBL/GenBank/DDBJ whole genome shotgun (WGS) entry which is preliminary data.</text>
</comment>
<sequence>MEWLGRGYLPVAALQLHAADWKALKWPGFQRLLETSQGSLRALENLPSKPDLHSTLDEFALLLLASKVQDLTLVAGFNVTNKGFRIGDTTRLRTAVLDHSLFEFDCGSAPPGMLRFVRRRAQDPLHLKLPAPLTERQFWQLAATDKQVASLEFMHPHDPTGCPLLENPTFQEG</sequence>
<gene>
    <name evidence="1" type="ORF">WJX72_002357</name>
</gene>
<dbReference type="EMBL" id="JALJOR010000013">
    <property type="protein sequence ID" value="KAK9806772.1"/>
    <property type="molecule type" value="Genomic_DNA"/>
</dbReference>
<reference evidence="1 2" key="1">
    <citation type="journal article" date="2024" name="Nat. Commun.">
        <title>Phylogenomics reveals the evolutionary origins of lichenization in chlorophyte algae.</title>
        <authorList>
            <person name="Puginier C."/>
            <person name="Libourel C."/>
            <person name="Otte J."/>
            <person name="Skaloud P."/>
            <person name="Haon M."/>
            <person name="Grisel S."/>
            <person name="Petersen M."/>
            <person name="Berrin J.G."/>
            <person name="Delaux P.M."/>
            <person name="Dal Grande F."/>
            <person name="Keller J."/>
        </authorList>
    </citation>
    <scope>NUCLEOTIDE SEQUENCE [LARGE SCALE GENOMIC DNA]</scope>
    <source>
        <strain evidence="1 2">SAG 2043</strain>
    </source>
</reference>
<accession>A0AAW1PF80</accession>
<evidence type="ECO:0000313" key="2">
    <source>
        <dbReference type="Proteomes" id="UP001489004"/>
    </source>
</evidence>
<name>A0AAW1PF80_9CHLO</name>